<feature type="chain" id="PRO_5021870156" evidence="1">
    <location>
        <begin position="22"/>
        <end position="102"/>
    </location>
</feature>
<organism evidence="2 3">
    <name type="scientific">Polystyrenella longa</name>
    <dbReference type="NCBI Taxonomy" id="2528007"/>
    <lineage>
        <taxon>Bacteria</taxon>
        <taxon>Pseudomonadati</taxon>
        <taxon>Planctomycetota</taxon>
        <taxon>Planctomycetia</taxon>
        <taxon>Planctomycetales</taxon>
        <taxon>Planctomycetaceae</taxon>
        <taxon>Polystyrenella</taxon>
    </lineage>
</organism>
<dbReference type="KEGG" id="plon:Pla110_29800"/>
<evidence type="ECO:0000256" key="1">
    <source>
        <dbReference type="SAM" id="SignalP"/>
    </source>
</evidence>
<dbReference type="AlphaFoldDB" id="A0A518CPT9"/>
<protein>
    <submittedName>
        <fullName evidence="2">Uncharacterized protein</fullName>
    </submittedName>
</protein>
<dbReference type="RefSeq" id="WP_144996442.1">
    <property type="nucleotide sequence ID" value="NZ_CP036281.1"/>
</dbReference>
<accession>A0A518CPT9</accession>
<keyword evidence="3" id="KW-1185">Reference proteome</keyword>
<sequence precursor="true">MKKILSLLMVLPLVWTLTGCCCLGGGSSGCNSCGTSSYYGPTSYSGGGCSTGNCGVTQTYPSGAMSYPQGAMMAPMGAPATAAYPTQTYATASAPLESLPTY</sequence>
<proteinExistence type="predicted"/>
<evidence type="ECO:0000313" key="2">
    <source>
        <dbReference type="EMBL" id="QDU81241.1"/>
    </source>
</evidence>
<feature type="signal peptide" evidence="1">
    <location>
        <begin position="1"/>
        <end position="21"/>
    </location>
</feature>
<name>A0A518CPT9_9PLAN</name>
<evidence type="ECO:0000313" key="3">
    <source>
        <dbReference type="Proteomes" id="UP000317178"/>
    </source>
</evidence>
<dbReference type="Proteomes" id="UP000317178">
    <property type="component" value="Chromosome"/>
</dbReference>
<keyword evidence="1" id="KW-0732">Signal</keyword>
<dbReference type="EMBL" id="CP036281">
    <property type="protein sequence ID" value="QDU81241.1"/>
    <property type="molecule type" value="Genomic_DNA"/>
</dbReference>
<reference evidence="2 3" key="1">
    <citation type="submission" date="2019-02" db="EMBL/GenBank/DDBJ databases">
        <title>Deep-cultivation of Planctomycetes and their phenomic and genomic characterization uncovers novel biology.</title>
        <authorList>
            <person name="Wiegand S."/>
            <person name="Jogler M."/>
            <person name="Boedeker C."/>
            <person name="Pinto D."/>
            <person name="Vollmers J."/>
            <person name="Rivas-Marin E."/>
            <person name="Kohn T."/>
            <person name="Peeters S.H."/>
            <person name="Heuer A."/>
            <person name="Rast P."/>
            <person name="Oberbeckmann S."/>
            <person name="Bunk B."/>
            <person name="Jeske O."/>
            <person name="Meyerdierks A."/>
            <person name="Storesund J.E."/>
            <person name="Kallscheuer N."/>
            <person name="Luecker S."/>
            <person name="Lage O.M."/>
            <person name="Pohl T."/>
            <person name="Merkel B.J."/>
            <person name="Hornburger P."/>
            <person name="Mueller R.-W."/>
            <person name="Bruemmer F."/>
            <person name="Labrenz M."/>
            <person name="Spormann A.M."/>
            <person name="Op den Camp H."/>
            <person name="Overmann J."/>
            <person name="Amann R."/>
            <person name="Jetten M.S.M."/>
            <person name="Mascher T."/>
            <person name="Medema M.H."/>
            <person name="Devos D.P."/>
            <person name="Kaster A.-K."/>
            <person name="Ovreas L."/>
            <person name="Rohde M."/>
            <person name="Galperin M.Y."/>
            <person name="Jogler C."/>
        </authorList>
    </citation>
    <scope>NUCLEOTIDE SEQUENCE [LARGE SCALE GENOMIC DNA]</scope>
    <source>
        <strain evidence="2 3">Pla110</strain>
    </source>
</reference>
<dbReference type="PROSITE" id="PS51257">
    <property type="entry name" value="PROKAR_LIPOPROTEIN"/>
    <property type="match status" value="1"/>
</dbReference>
<gene>
    <name evidence="2" type="ORF">Pla110_29800</name>
</gene>